<evidence type="ECO:0000256" key="1">
    <source>
        <dbReference type="ARBA" id="ARBA00004496"/>
    </source>
</evidence>
<dbReference type="Gene3D" id="3.90.190.20">
    <property type="entry name" value="Mur ligase, C-terminal domain"/>
    <property type="match status" value="1"/>
</dbReference>
<keyword evidence="7 8" id="KW-0131">Cell cycle</keyword>
<dbReference type="GO" id="GO:0005737">
    <property type="term" value="C:cytoplasm"/>
    <property type="evidence" value="ECO:0007669"/>
    <property type="project" value="UniProtKB-SubCell"/>
</dbReference>
<keyword evidence="5 7" id="KW-0547">Nucleotide-binding</keyword>
<comment type="catalytic activity">
    <reaction evidence="7 8">
        <text>UDP-N-acetyl-alpha-D-muramoyl-L-alanine + D-glutamate + ATP = UDP-N-acetyl-alpha-D-muramoyl-L-alanyl-D-glutamate + ADP + phosphate + H(+)</text>
        <dbReference type="Rhea" id="RHEA:16429"/>
        <dbReference type="ChEBI" id="CHEBI:15378"/>
        <dbReference type="ChEBI" id="CHEBI:29986"/>
        <dbReference type="ChEBI" id="CHEBI:30616"/>
        <dbReference type="ChEBI" id="CHEBI:43474"/>
        <dbReference type="ChEBI" id="CHEBI:83898"/>
        <dbReference type="ChEBI" id="CHEBI:83900"/>
        <dbReference type="ChEBI" id="CHEBI:456216"/>
        <dbReference type="EC" id="6.3.2.9"/>
    </reaction>
</comment>
<dbReference type="SUPFAM" id="SSF53244">
    <property type="entry name" value="MurD-like peptide ligases, peptide-binding domain"/>
    <property type="match status" value="1"/>
</dbReference>
<comment type="similarity">
    <text evidence="7">Belongs to the MurCDEF family.</text>
</comment>
<dbReference type="OrthoDB" id="9809796at2"/>
<dbReference type="InterPro" id="IPR036565">
    <property type="entry name" value="Mur-like_cat_sf"/>
</dbReference>
<dbReference type="GO" id="GO:0005524">
    <property type="term" value="F:ATP binding"/>
    <property type="evidence" value="ECO:0007669"/>
    <property type="project" value="UniProtKB-UniRule"/>
</dbReference>
<dbReference type="Proteomes" id="UP000295399">
    <property type="component" value="Unassembled WGS sequence"/>
</dbReference>
<evidence type="ECO:0000256" key="2">
    <source>
        <dbReference type="ARBA" id="ARBA00004752"/>
    </source>
</evidence>
<dbReference type="GO" id="GO:0051301">
    <property type="term" value="P:cell division"/>
    <property type="evidence" value="ECO:0007669"/>
    <property type="project" value="UniProtKB-KW"/>
</dbReference>
<dbReference type="AlphaFoldDB" id="A0A4R2PBV1"/>
<protein>
    <recommendedName>
        <fullName evidence="7 8">UDP-N-acetylmuramoylalanine--D-glutamate ligase</fullName>
        <ecNumber evidence="7 8">6.3.2.9</ecNumber>
    </recommendedName>
    <alternativeName>
        <fullName evidence="7">D-glutamic acid-adding enzyme</fullName>
    </alternativeName>
    <alternativeName>
        <fullName evidence="7">UDP-N-acetylmuramoyl-L-alanyl-D-glutamate synthetase</fullName>
    </alternativeName>
</protein>
<comment type="caution">
    <text evidence="11">The sequence shown here is derived from an EMBL/GenBank/DDBJ whole genome shotgun (WGS) entry which is preliminary data.</text>
</comment>
<dbReference type="InParanoid" id="A0A4R2PBV1"/>
<keyword evidence="7 8" id="KW-0573">Peptidoglycan synthesis</keyword>
<dbReference type="NCBIfam" id="TIGR01087">
    <property type="entry name" value="murD"/>
    <property type="match status" value="1"/>
</dbReference>
<dbReference type="EMBL" id="SLXO01000009">
    <property type="protein sequence ID" value="TCP32609.1"/>
    <property type="molecule type" value="Genomic_DNA"/>
</dbReference>
<dbReference type="Pfam" id="PF08245">
    <property type="entry name" value="Mur_ligase_M"/>
    <property type="match status" value="1"/>
</dbReference>
<dbReference type="PANTHER" id="PTHR43692">
    <property type="entry name" value="UDP-N-ACETYLMURAMOYLALANINE--D-GLUTAMATE LIGASE"/>
    <property type="match status" value="1"/>
</dbReference>
<sequence>MIPVPAYHRRRIAVFGLARTGLASCRALEASGATVLAWDDNADRRAPVTDLACGLYSVDFATIDALLLAPGVPLTHPAPHPLVTRAAAAGCPILGDVELFETARPHLPAHQLVAITGTNGKSTSTALMAHVAAAAGRPSVAAGNIGVPVLSLNPLDAGGVYVLETSSFQIDLTHSLRADVAILLNITPDHLDRHGSMAGYVGAKERLFEMQTPDATAVIGVDDAPGRSLAARCRQRVVPVSVTGAVDGGVYVTETGTLIDAVDGAARPVAELAGLAALAGRHNWQNAAAVYAAGRALGLAADAIVRGLEGFTGLAHRMEPVATRAEVLFVNDSKATNPDAATRALTAFERVHWIAGGRAKDPHFALLRDGAGRDALRHVVHAYLIGEAAGDLAQALGSQVEHSRHAGMAQAVAAAAARARPGEVVLLSPACASFDAYADFEARGEAFRAAVAGLDAPSHRSAKPEGDRP</sequence>
<dbReference type="RefSeq" id="WP_132709092.1">
    <property type="nucleotide sequence ID" value="NZ_JACIGF010000009.1"/>
</dbReference>
<dbReference type="GO" id="GO:0071555">
    <property type="term" value="P:cell wall organization"/>
    <property type="evidence" value="ECO:0007669"/>
    <property type="project" value="UniProtKB-KW"/>
</dbReference>
<dbReference type="HAMAP" id="MF_00639">
    <property type="entry name" value="MurD"/>
    <property type="match status" value="1"/>
</dbReference>
<evidence type="ECO:0000256" key="5">
    <source>
        <dbReference type="ARBA" id="ARBA00022741"/>
    </source>
</evidence>
<keyword evidence="7 8" id="KW-0132">Cell division</keyword>
<evidence type="ECO:0000256" key="6">
    <source>
        <dbReference type="ARBA" id="ARBA00022840"/>
    </source>
</evidence>
<dbReference type="SUPFAM" id="SSF51984">
    <property type="entry name" value="MurCD N-terminal domain"/>
    <property type="match status" value="1"/>
</dbReference>
<accession>A0A4R2PBV1</accession>
<dbReference type="UniPathway" id="UPA00219"/>
<dbReference type="EC" id="6.3.2.9" evidence="7 8"/>
<dbReference type="InterPro" id="IPR036615">
    <property type="entry name" value="Mur_ligase_C_dom_sf"/>
</dbReference>
<keyword evidence="3 7" id="KW-0963">Cytoplasm</keyword>
<dbReference type="FunCoup" id="A0A4R2PBV1">
    <property type="interactions" value="491"/>
</dbReference>
<evidence type="ECO:0000256" key="4">
    <source>
        <dbReference type="ARBA" id="ARBA00022598"/>
    </source>
</evidence>
<dbReference type="GO" id="GO:0008360">
    <property type="term" value="P:regulation of cell shape"/>
    <property type="evidence" value="ECO:0007669"/>
    <property type="project" value="UniProtKB-KW"/>
</dbReference>
<dbReference type="Gene3D" id="3.40.50.720">
    <property type="entry name" value="NAD(P)-binding Rossmann-like Domain"/>
    <property type="match status" value="1"/>
</dbReference>
<dbReference type="Gene3D" id="3.40.1190.10">
    <property type="entry name" value="Mur-like, catalytic domain"/>
    <property type="match status" value="1"/>
</dbReference>
<evidence type="ECO:0000256" key="7">
    <source>
        <dbReference type="HAMAP-Rule" id="MF_00639"/>
    </source>
</evidence>
<dbReference type="Pfam" id="PF02875">
    <property type="entry name" value="Mur_ligase_C"/>
    <property type="match status" value="1"/>
</dbReference>
<dbReference type="SUPFAM" id="SSF53623">
    <property type="entry name" value="MurD-like peptide ligases, catalytic domain"/>
    <property type="match status" value="1"/>
</dbReference>
<keyword evidence="6 7" id="KW-0067">ATP-binding</keyword>
<dbReference type="InterPro" id="IPR005762">
    <property type="entry name" value="MurD"/>
</dbReference>
<keyword evidence="7 8" id="KW-0961">Cell wall biogenesis/degradation</keyword>
<evidence type="ECO:0000256" key="3">
    <source>
        <dbReference type="ARBA" id="ARBA00022490"/>
    </source>
</evidence>
<keyword evidence="12" id="KW-1185">Reference proteome</keyword>
<dbReference type="InterPro" id="IPR004101">
    <property type="entry name" value="Mur_ligase_C"/>
</dbReference>
<feature type="domain" description="Mur ligase C-terminal" evidence="9">
    <location>
        <begin position="316"/>
        <end position="431"/>
    </location>
</feature>
<organism evidence="11 12">
    <name type="scientific">Rhodothalassium salexigens DSM 2132</name>
    <dbReference type="NCBI Taxonomy" id="1188247"/>
    <lineage>
        <taxon>Bacteria</taxon>
        <taxon>Pseudomonadati</taxon>
        <taxon>Pseudomonadota</taxon>
        <taxon>Alphaproteobacteria</taxon>
        <taxon>Rhodothalassiales</taxon>
        <taxon>Rhodothalassiaceae</taxon>
        <taxon>Rhodothalassium</taxon>
    </lineage>
</organism>
<feature type="binding site" evidence="7">
    <location>
        <begin position="117"/>
        <end position="123"/>
    </location>
    <ligand>
        <name>ATP</name>
        <dbReference type="ChEBI" id="CHEBI:30616"/>
    </ligand>
</feature>
<name>A0A4R2PBV1_RHOSA</name>
<comment type="function">
    <text evidence="7 8">Cell wall formation. Catalyzes the addition of glutamate to the nucleotide precursor UDP-N-acetylmuramoyl-L-alanine (UMA).</text>
</comment>
<comment type="pathway">
    <text evidence="2 7 8">Cell wall biogenesis; peptidoglycan biosynthesis.</text>
</comment>
<evidence type="ECO:0000259" key="9">
    <source>
        <dbReference type="Pfam" id="PF02875"/>
    </source>
</evidence>
<keyword evidence="4 7" id="KW-0436">Ligase</keyword>
<proteinExistence type="inferred from homology"/>
<feature type="domain" description="Mur ligase central" evidence="10">
    <location>
        <begin position="115"/>
        <end position="293"/>
    </location>
</feature>
<evidence type="ECO:0000259" key="10">
    <source>
        <dbReference type="Pfam" id="PF08245"/>
    </source>
</evidence>
<evidence type="ECO:0000313" key="12">
    <source>
        <dbReference type="Proteomes" id="UP000295399"/>
    </source>
</evidence>
<evidence type="ECO:0000256" key="8">
    <source>
        <dbReference type="RuleBase" id="RU003664"/>
    </source>
</evidence>
<dbReference type="PANTHER" id="PTHR43692:SF1">
    <property type="entry name" value="UDP-N-ACETYLMURAMOYLALANINE--D-GLUTAMATE LIGASE"/>
    <property type="match status" value="1"/>
</dbReference>
<dbReference type="GO" id="GO:0009252">
    <property type="term" value="P:peptidoglycan biosynthetic process"/>
    <property type="evidence" value="ECO:0007669"/>
    <property type="project" value="UniProtKB-UniRule"/>
</dbReference>
<dbReference type="InterPro" id="IPR013221">
    <property type="entry name" value="Mur_ligase_cen"/>
</dbReference>
<evidence type="ECO:0000313" key="11">
    <source>
        <dbReference type="EMBL" id="TCP32609.1"/>
    </source>
</evidence>
<dbReference type="GO" id="GO:0008764">
    <property type="term" value="F:UDP-N-acetylmuramoylalanine-D-glutamate ligase activity"/>
    <property type="evidence" value="ECO:0007669"/>
    <property type="project" value="UniProtKB-UniRule"/>
</dbReference>
<keyword evidence="7 8" id="KW-0133">Cell shape</keyword>
<comment type="subcellular location">
    <subcellularLocation>
        <location evidence="1 7 8">Cytoplasm</location>
    </subcellularLocation>
</comment>
<reference evidence="11 12" key="1">
    <citation type="submission" date="2019-03" db="EMBL/GenBank/DDBJ databases">
        <title>Genomic Encyclopedia of Type Strains, Phase IV (KMG-IV): sequencing the most valuable type-strain genomes for metagenomic binning, comparative biology and taxonomic classification.</title>
        <authorList>
            <person name="Goeker M."/>
        </authorList>
    </citation>
    <scope>NUCLEOTIDE SEQUENCE [LARGE SCALE GENOMIC DNA]</scope>
    <source>
        <strain evidence="11 12">DSM 2132</strain>
    </source>
</reference>
<gene>
    <name evidence="7" type="primary">murD</name>
    <name evidence="11" type="ORF">EV659_109102</name>
</gene>